<name>A0A2P2QWS0_RHIMU</name>
<dbReference type="AlphaFoldDB" id="A0A2P2QWS0"/>
<reference evidence="1" key="1">
    <citation type="submission" date="2018-02" db="EMBL/GenBank/DDBJ databases">
        <title>Rhizophora mucronata_Transcriptome.</title>
        <authorList>
            <person name="Meera S.P."/>
            <person name="Sreeshan A."/>
            <person name="Augustine A."/>
        </authorList>
    </citation>
    <scope>NUCLEOTIDE SEQUENCE</scope>
    <source>
        <tissue evidence="1">Leaf</tissue>
    </source>
</reference>
<organism evidence="1">
    <name type="scientific">Rhizophora mucronata</name>
    <name type="common">Asiatic mangrove</name>
    <dbReference type="NCBI Taxonomy" id="61149"/>
    <lineage>
        <taxon>Eukaryota</taxon>
        <taxon>Viridiplantae</taxon>
        <taxon>Streptophyta</taxon>
        <taxon>Embryophyta</taxon>
        <taxon>Tracheophyta</taxon>
        <taxon>Spermatophyta</taxon>
        <taxon>Magnoliopsida</taxon>
        <taxon>eudicotyledons</taxon>
        <taxon>Gunneridae</taxon>
        <taxon>Pentapetalae</taxon>
        <taxon>rosids</taxon>
        <taxon>fabids</taxon>
        <taxon>Malpighiales</taxon>
        <taxon>Rhizophoraceae</taxon>
        <taxon>Rhizophora</taxon>
    </lineage>
</organism>
<dbReference type="EMBL" id="GGEC01090934">
    <property type="protein sequence ID" value="MBX71418.1"/>
    <property type="molecule type" value="Transcribed_RNA"/>
</dbReference>
<protein>
    <submittedName>
        <fullName evidence="1">Uncharacterized protein</fullName>
    </submittedName>
</protein>
<sequence>MMLQPDSWTIVTALETVLLLILTRR</sequence>
<accession>A0A2P2QWS0</accession>
<proteinExistence type="predicted"/>
<evidence type="ECO:0000313" key="1">
    <source>
        <dbReference type="EMBL" id="MBX71418.1"/>
    </source>
</evidence>